<dbReference type="STRING" id="1073089.A0A1L9RU33"/>
<dbReference type="Proteomes" id="UP000184383">
    <property type="component" value="Unassembled WGS sequence"/>
</dbReference>
<protein>
    <recommendedName>
        <fullName evidence="3">FAD dependent oxidoreductase domain-containing protein</fullName>
    </recommendedName>
</protein>
<reference evidence="2" key="1">
    <citation type="journal article" date="2017" name="Genome Biol.">
        <title>Comparative genomics reveals high biological diversity and specific adaptations in the industrially and medically important fungal genus Aspergillus.</title>
        <authorList>
            <person name="de Vries R.P."/>
            <person name="Riley R."/>
            <person name="Wiebenga A."/>
            <person name="Aguilar-Osorio G."/>
            <person name="Amillis S."/>
            <person name="Uchima C.A."/>
            <person name="Anderluh G."/>
            <person name="Asadollahi M."/>
            <person name="Askin M."/>
            <person name="Barry K."/>
            <person name="Battaglia E."/>
            <person name="Bayram O."/>
            <person name="Benocci T."/>
            <person name="Braus-Stromeyer S.A."/>
            <person name="Caldana C."/>
            <person name="Canovas D."/>
            <person name="Cerqueira G.C."/>
            <person name="Chen F."/>
            <person name="Chen W."/>
            <person name="Choi C."/>
            <person name="Clum A."/>
            <person name="Dos Santos R.A."/>
            <person name="Damasio A.R."/>
            <person name="Diallinas G."/>
            <person name="Emri T."/>
            <person name="Fekete E."/>
            <person name="Flipphi M."/>
            <person name="Freyberg S."/>
            <person name="Gallo A."/>
            <person name="Gournas C."/>
            <person name="Habgood R."/>
            <person name="Hainaut M."/>
            <person name="Harispe M.L."/>
            <person name="Henrissat B."/>
            <person name="Hilden K.S."/>
            <person name="Hope R."/>
            <person name="Hossain A."/>
            <person name="Karabika E."/>
            <person name="Karaffa L."/>
            <person name="Karanyi Z."/>
            <person name="Krasevec N."/>
            <person name="Kuo A."/>
            <person name="Kusch H."/>
            <person name="LaButti K."/>
            <person name="Lagendijk E.L."/>
            <person name="Lapidus A."/>
            <person name="Levasseur A."/>
            <person name="Lindquist E."/>
            <person name="Lipzen A."/>
            <person name="Logrieco A.F."/>
            <person name="MacCabe A."/>
            <person name="Maekelae M.R."/>
            <person name="Malavazi I."/>
            <person name="Melin P."/>
            <person name="Meyer V."/>
            <person name="Mielnichuk N."/>
            <person name="Miskei M."/>
            <person name="Molnar A.P."/>
            <person name="Mule G."/>
            <person name="Ngan C.Y."/>
            <person name="Orejas M."/>
            <person name="Orosz E."/>
            <person name="Ouedraogo J.P."/>
            <person name="Overkamp K.M."/>
            <person name="Park H.-S."/>
            <person name="Perrone G."/>
            <person name="Piumi F."/>
            <person name="Punt P.J."/>
            <person name="Ram A.F."/>
            <person name="Ramon A."/>
            <person name="Rauscher S."/>
            <person name="Record E."/>
            <person name="Riano-Pachon D.M."/>
            <person name="Robert V."/>
            <person name="Roehrig J."/>
            <person name="Ruller R."/>
            <person name="Salamov A."/>
            <person name="Salih N.S."/>
            <person name="Samson R.A."/>
            <person name="Sandor E."/>
            <person name="Sanguinetti M."/>
            <person name="Schuetze T."/>
            <person name="Sepcic K."/>
            <person name="Shelest E."/>
            <person name="Sherlock G."/>
            <person name="Sophianopoulou V."/>
            <person name="Squina F.M."/>
            <person name="Sun H."/>
            <person name="Susca A."/>
            <person name="Todd R.B."/>
            <person name="Tsang A."/>
            <person name="Unkles S.E."/>
            <person name="van de Wiele N."/>
            <person name="van Rossen-Uffink D."/>
            <person name="Oliveira J.V."/>
            <person name="Vesth T.C."/>
            <person name="Visser J."/>
            <person name="Yu J.-H."/>
            <person name="Zhou M."/>
            <person name="Andersen M.R."/>
            <person name="Archer D.B."/>
            <person name="Baker S.E."/>
            <person name="Benoit I."/>
            <person name="Brakhage A.A."/>
            <person name="Braus G.H."/>
            <person name="Fischer R."/>
            <person name="Frisvad J.C."/>
            <person name="Goldman G.H."/>
            <person name="Houbraken J."/>
            <person name="Oakley B."/>
            <person name="Pocsi I."/>
            <person name="Scazzocchio C."/>
            <person name="Seiboth B."/>
            <person name="vanKuyk P.A."/>
            <person name="Wortman J."/>
            <person name="Dyer P.S."/>
            <person name="Grigoriev I.V."/>
        </authorList>
    </citation>
    <scope>NUCLEOTIDE SEQUENCE [LARGE SCALE GENOMIC DNA]</scope>
    <source>
        <strain evidence="2">DTO 134E9</strain>
    </source>
</reference>
<proteinExistence type="predicted"/>
<dbReference type="VEuPathDB" id="FungiDB:ASPWEDRAFT_168344"/>
<dbReference type="RefSeq" id="XP_040692111.1">
    <property type="nucleotide sequence ID" value="XM_040830287.1"/>
</dbReference>
<sequence>MEYFGTVDPAYFDEKLVGENGYADWPSFRILGDKELAPHWVLNSPVYLKWLQGWAEQQGVKFIRAQVASIENSISIYREARLREGGDGHVDTVVNASGWGFEDPDSFPPRG</sequence>
<evidence type="ECO:0000313" key="1">
    <source>
        <dbReference type="EMBL" id="OJJ38435.1"/>
    </source>
</evidence>
<dbReference type="AlphaFoldDB" id="A0A1L9RU33"/>
<dbReference type="OrthoDB" id="2015447at2759"/>
<name>A0A1L9RU33_ASPWE</name>
<organism evidence="1 2">
    <name type="scientific">Aspergillus wentii DTO 134E9</name>
    <dbReference type="NCBI Taxonomy" id="1073089"/>
    <lineage>
        <taxon>Eukaryota</taxon>
        <taxon>Fungi</taxon>
        <taxon>Dikarya</taxon>
        <taxon>Ascomycota</taxon>
        <taxon>Pezizomycotina</taxon>
        <taxon>Eurotiomycetes</taxon>
        <taxon>Eurotiomycetidae</taxon>
        <taxon>Eurotiales</taxon>
        <taxon>Aspergillaceae</taxon>
        <taxon>Aspergillus</taxon>
        <taxon>Aspergillus subgen. Cremei</taxon>
    </lineage>
</organism>
<gene>
    <name evidence="1" type="ORF">ASPWEDRAFT_168344</name>
</gene>
<evidence type="ECO:0008006" key="3">
    <source>
        <dbReference type="Google" id="ProtNLM"/>
    </source>
</evidence>
<evidence type="ECO:0000313" key="2">
    <source>
        <dbReference type="Proteomes" id="UP000184383"/>
    </source>
</evidence>
<keyword evidence="2" id="KW-1185">Reference proteome</keyword>
<dbReference type="GeneID" id="63746135"/>
<dbReference type="EMBL" id="KV878210">
    <property type="protein sequence ID" value="OJJ38435.1"/>
    <property type="molecule type" value="Genomic_DNA"/>
</dbReference>
<accession>A0A1L9RU33</accession>